<keyword evidence="4 5" id="KW-0472">Membrane</keyword>
<evidence type="ECO:0000256" key="4">
    <source>
        <dbReference type="ARBA" id="ARBA00023136"/>
    </source>
</evidence>
<evidence type="ECO:0000256" key="3">
    <source>
        <dbReference type="ARBA" id="ARBA00022989"/>
    </source>
</evidence>
<dbReference type="EMBL" id="JBANCF010000002">
    <property type="protein sequence ID" value="MEM0572794.1"/>
    <property type="molecule type" value="Genomic_DNA"/>
</dbReference>
<name>A0AB35YQ16_9FLAO</name>
<gene>
    <name evidence="7" type="ORF">VZD24_04645</name>
    <name evidence="6" type="ORF">VZD85_03465</name>
</gene>
<evidence type="ECO:0000313" key="9">
    <source>
        <dbReference type="Proteomes" id="UP001390963"/>
    </source>
</evidence>
<keyword evidence="2 5" id="KW-0812">Transmembrane</keyword>
<dbReference type="InterPro" id="IPR032808">
    <property type="entry name" value="DoxX"/>
</dbReference>
<evidence type="ECO:0000256" key="1">
    <source>
        <dbReference type="ARBA" id="ARBA00004141"/>
    </source>
</evidence>
<dbReference type="GO" id="GO:0016020">
    <property type="term" value="C:membrane"/>
    <property type="evidence" value="ECO:0007669"/>
    <property type="project" value="UniProtKB-SubCell"/>
</dbReference>
<organism evidence="6 8">
    <name type="scientific">Aequorivita flava</name>
    <dbReference type="NCBI Taxonomy" id="3114371"/>
    <lineage>
        <taxon>Bacteria</taxon>
        <taxon>Pseudomonadati</taxon>
        <taxon>Bacteroidota</taxon>
        <taxon>Flavobacteriia</taxon>
        <taxon>Flavobacteriales</taxon>
        <taxon>Flavobacteriaceae</taxon>
        <taxon>Aequorivita</taxon>
    </lineage>
</organism>
<evidence type="ECO:0000313" key="7">
    <source>
        <dbReference type="EMBL" id="MEM0572794.1"/>
    </source>
</evidence>
<dbReference type="Proteomes" id="UP001388259">
    <property type="component" value="Unassembled WGS sequence"/>
</dbReference>
<evidence type="ECO:0000256" key="5">
    <source>
        <dbReference type="SAM" id="Phobius"/>
    </source>
</evidence>
<reference evidence="6 9" key="1">
    <citation type="submission" date="2024-01" db="EMBL/GenBank/DDBJ databases">
        <title>Aequorivita flavus sp. nov., isolated from deep-sea sediment.</title>
        <authorList>
            <person name="Chen X."/>
        </authorList>
    </citation>
    <scope>NUCLEOTIDE SEQUENCE</scope>
    <source>
        <strain evidence="6">MCCC 1A16923</strain>
        <strain evidence="7 9">MCCC 1A16935</strain>
    </source>
</reference>
<comment type="caution">
    <text evidence="6">The sequence shown here is derived from an EMBL/GenBank/DDBJ whole genome shotgun (WGS) entry which is preliminary data.</text>
</comment>
<evidence type="ECO:0000256" key="2">
    <source>
        <dbReference type="ARBA" id="ARBA00022692"/>
    </source>
</evidence>
<feature type="transmembrane region" description="Helical" evidence="5">
    <location>
        <begin position="44"/>
        <end position="63"/>
    </location>
</feature>
<dbReference type="RefSeq" id="WP_342686726.1">
    <property type="nucleotide sequence ID" value="NZ_JAZBJM010000002.1"/>
</dbReference>
<keyword evidence="9" id="KW-1185">Reference proteome</keyword>
<keyword evidence="3 5" id="KW-1133">Transmembrane helix</keyword>
<evidence type="ECO:0000313" key="6">
    <source>
        <dbReference type="EMBL" id="MEM0517400.1"/>
    </source>
</evidence>
<dbReference type="AlphaFoldDB" id="A0AB35YQ16"/>
<comment type="subcellular location">
    <subcellularLocation>
        <location evidence="1">Membrane</location>
        <topology evidence="1">Multi-pass membrane protein</topology>
    </subcellularLocation>
</comment>
<sequence>MTAQRTIYWIATSLLSALFLYSAFTYLTDTAVIEGTYQDYQYPSYLVIPMALAKISAIVFIILRRPKWVMEWAYAGLFFDLVLACFALYRIGDPGMTLPLFGILVLLISYFFGKTVRP</sequence>
<dbReference type="Proteomes" id="UP001390963">
    <property type="component" value="Unassembled WGS sequence"/>
</dbReference>
<feature type="transmembrane region" description="Helical" evidence="5">
    <location>
        <begin position="7"/>
        <end position="24"/>
    </location>
</feature>
<evidence type="ECO:0000313" key="8">
    <source>
        <dbReference type="Proteomes" id="UP001388259"/>
    </source>
</evidence>
<dbReference type="EMBL" id="JAZBJM010000002">
    <property type="protein sequence ID" value="MEM0517400.1"/>
    <property type="molecule type" value="Genomic_DNA"/>
</dbReference>
<protein>
    <submittedName>
        <fullName evidence="6">DoxX family protein</fullName>
    </submittedName>
</protein>
<feature type="transmembrane region" description="Helical" evidence="5">
    <location>
        <begin position="72"/>
        <end position="89"/>
    </location>
</feature>
<dbReference type="Pfam" id="PF13564">
    <property type="entry name" value="DoxX_2"/>
    <property type="match status" value="1"/>
</dbReference>
<proteinExistence type="predicted"/>
<accession>A0AB35YQ16</accession>
<feature type="transmembrane region" description="Helical" evidence="5">
    <location>
        <begin position="95"/>
        <end position="113"/>
    </location>
</feature>